<dbReference type="InterPro" id="IPR051393">
    <property type="entry name" value="ABC_transporter_permease"/>
</dbReference>
<organism evidence="9 10">
    <name type="scientific">Bifidobacterium canis</name>
    <dbReference type="NCBI Taxonomy" id="2610880"/>
    <lineage>
        <taxon>Bacteria</taxon>
        <taxon>Bacillati</taxon>
        <taxon>Actinomycetota</taxon>
        <taxon>Actinomycetes</taxon>
        <taxon>Bifidobacteriales</taxon>
        <taxon>Bifidobacteriaceae</taxon>
        <taxon>Bifidobacterium</taxon>
    </lineage>
</organism>
<dbReference type="PROSITE" id="PS50928">
    <property type="entry name" value="ABC_TM1"/>
    <property type="match status" value="1"/>
</dbReference>
<dbReference type="PANTHER" id="PTHR30193">
    <property type="entry name" value="ABC TRANSPORTER PERMEASE PROTEIN"/>
    <property type="match status" value="1"/>
</dbReference>
<feature type="transmembrane region" description="Helical" evidence="7">
    <location>
        <begin position="174"/>
        <end position="193"/>
    </location>
</feature>
<evidence type="ECO:0000256" key="7">
    <source>
        <dbReference type="RuleBase" id="RU363032"/>
    </source>
</evidence>
<comment type="similarity">
    <text evidence="7">Belongs to the binding-protein-dependent transport system permease family.</text>
</comment>
<dbReference type="EMBL" id="WNLP01000007">
    <property type="protein sequence ID" value="MUH60049.1"/>
    <property type="molecule type" value="Genomic_DNA"/>
</dbReference>
<dbReference type="InterPro" id="IPR000515">
    <property type="entry name" value="MetI-like"/>
</dbReference>
<dbReference type="RefSeq" id="WP_155588935.1">
    <property type="nucleotide sequence ID" value="NZ_WNLP01000007.1"/>
</dbReference>
<evidence type="ECO:0000313" key="10">
    <source>
        <dbReference type="Proteomes" id="UP000487882"/>
    </source>
</evidence>
<dbReference type="SUPFAM" id="SSF161098">
    <property type="entry name" value="MetI-like"/>
    <property type="match status" value="1"/>
</dbReference>
<evidence type="ECO:0000259" key="8">
    <source>
        <dbReference type="PROSITE" id="PS50928"/>
    </source>
</evidence>
<name>A0A7K1J689_9BIFI</name>
<feature type="domain" description="ABC transmembrane type-1" evidence="8">
    <location>
        <begin position="97"/>
        <end position="319"/>
    </location>
</feature>
<feature type="transmembrane region" description="Helical" evidence="7">
    <location>
        <begin position="27"/>
        <end position="48"/>
    </location>
</feature>
<feature type="transmembrane region" description="Helical" evidence="7">
    <location>
        <begin position="303"/>
        <end position="322"/>
    </location>
</feature>
<feature type="transmembrane region" description="Helical" evidence="7">
    <location>
        <begin position="101"/>
        <end position="122"/>
    </location>
</feature>
<proteinExistence type="inferred from homology"/>
<evidence type="ECO:0000256" key="3">
    <source>
        <dbReference type="ARBA" id="ARBA00022475"/>
    </source>
</evidence>
<keyword evidence="2 7" id="KW-0813">Transport</keyword>
<evidence type="ECO:0000256" key="4">
    <source>
        <dbReference type="ARBA" id="ARBA00022692"/>
    </source>
</evidence>
<dbReference type="Gene3D" id="1.10.3720.10">
    <property type="entry name" value="MetI-like"/>
    <property type="match status" value="1"/>
</dbReference>
<comment type="caution">
    <text evidence="9">The sequence shown here is derived from an EMBL/GenBank/DDBJ whole genome shotgun (WGS) entry which is preliminary data.</text>
</comment>
<protein>
    <submittedName>
        <fullName evidence="9">ABC transporter permease</fullName>
    </submittedName>
</protein>
<evidence type="ECO:0000313" key="9">
    <source>
        <dbReference type="EMBL" id="MUH60049.1"/>
    </source>
</evidence>
<dbReference type="GO" id="GO:0055085">
    <property type="term" value="P:transmembrane transport"/>
    <property type="evidence" value="ECO:0007669"/>
    <property type="project" value="InterPro"/>
</dbReference>
<feature type="transmembrane region" description="Helical" evidence="7">
    <location>
        <begin position="134"/>
        <end position="154"/>
    </location>
</feature>
<dbReference type="Pfam" id="PF00528">
    <property type="entry name" value="BPD_transp_1"/>
    <property type="match status" value="1"/>
</dbReference>
<reference evidence="9 10" key="1">
    <citation type="submission" date="2019-09" db="EMBL/GenBank/DDBJ databases">
        <title>Bifidobacterium canis sp. nov., isolated from the digestive tract of German Shepherd dog puppy.</title>
        <authorList>
            <person name="Bunesova V."/>
        </authorList>
    </citation>
    <scope>NUCLEOTIDE SEQUENCE [LARGE SCALE GENOMIC DNA]</scope>
    <source>
        <strain evidence="9 10">GSD1FS</strain>
    </source>
</reference>
<keyword evidence="4 7" id="KW-0812">Transmembrane</keyword>
<gene>
    <name evidence="9" type="ORF">GSD1FS_1400</name>
</gene>
<accession>A0A7K1J689</accession>
<keyword evidence="6 7" id="KW-0472">Membrane</keyword>
<dbReference type="PANTHER" id="PTHR30193:SF37">
    <property type="entry name" value="INNER MEMBRANE ABC TRANSPORTER PERMEASE PROTEIN YCJO"/>
    <property type="match status" value="1"/>
</dbReference>
<dbReference type="AlphaFoldDB" id="A0A7K1J689"/>
<dbReference type="GO" id="GO:0005886">
    <property type="term" value="C:plasma membrane"/>
    <property type="evidence" value="ECO:0007669"/>
    <property type="project" value="UniProtKB-SubCell"/>
</dbReference>
<keyword evidence="3" id="KW-1003">Cell membrane</keyword>
<dbReference type="InterPro" id="IPR035906">
    <property type="entry name" value="MetI-like_sf"/>
</dbReference>
<feature type="transmembrane region" description="Helical" evidence="7">
    <location>
        <begin position="236"/>
        <end position="256"/>
    </location>
</feature>
<keyword evidence="10" id="KW-1185">Reference proteome</keyword>
<sequence length="380" mass="42213">MSAIPVEPDRASKWRTRLGQFEWKASPYLYVAPFFILFAIVGLFPLLYTMYIATRQYNTLTGDSGVAICGATCGSDTPSIWANFQWVLHQQSFWYALRNSFSIFILSSVPQIILALFLAWMLNANLKAKTFWRMGVLLPYVVAPSAAGIIFSQIFSDKMGVINTLLTNIGLNPIAWHGSAFWSHVAIATIVNFRWAGYNALIFLAAMQAIPNDVLEAAVVDGAGKWRTFRSVILPMLKPTLIFVIITSTIGGLQIFDEPQMFHNGTSGYGGPNHQYLTLSVYLWDMGFNKVTIGQPNMGRAAAVAWLLFLIIVAIAVLNYFLTKLMASGSSGKISKEQAAKFAAKADREYELARRSGVTARERMESMEAMETMEAMEGEM</sequence>
<dbReference type="CDD" id="cd06261">
    <property type="entry name" value="TM_PBP2"/>
    <property type="match status" value="1"/>
</dbReference>
<dbReference type="Proteomes" id="UP000487882">
    <property type="component" value="Unassembled WGS sequence"/>
</dbReference>
<evidence type="ECO:0000256" key="5">
    <source>
        <dbReference type="ARBA" id="ARBA00022989"/>
    </source>
</evidence>
<evidence type="ECO:0000256" key="2">
    <source>
        <dbReference type="ARBA" id="ARBA00022448"/>
    </source>
</evidence>
<comment type="subcellular location">
    <subcellularLocation>
        <location evidence="1 7">Cell membrane</location>
        <topology evidence="1 7">Multi-pass membrane protein</topology>
    </subcellularLocation>
</comment>
<keyword evidence="5 7" id="KW-1133">Transmembrane helix</keyword>
<evidence type="ECO:0000256" key="6">
    <source>
        <dbReference type="ARBA" id="ARBA00023136"/>
    </source>
</evidence>
<evidence type="ECO:0000256" key="1">
    <source>
        <dbReference type="ARBA" id="ARBA00004651"/>
    </source>
</evidence>